<name>A0AAE3NWU0_9RHOB</name>
<feature type="compositionally biased region" description="Basic and acidic residues" evidence="1">
    <location>
        <begin position="73"/>
        <end position="103"/>
    </location>
</feature>
<sequence length="258" mass="27979">MRLICPNCGATYEVDASLIPPEGRDVQCSNCGHGWFQAPDGEADAEAEAQAALVDEGDAERADENAPEAAEEETARRRRELEPGIADILREEAEREAAARRAEQSATLESQPDLGLDEAPAEEERDRSAAARARMARLRGMEDGDGDAEDRHGARKEVLPDVDEINSTLRGQEERGEMPEPAPAHEPKGRGGFRFGFLLVVLLCAILVGVYALAPRIAEMFPGLTPTLTAYVDWVNMMRGQVNALVESGVAWVQGMLG</sequence>
<evidence type="ECO:0000313" key="4">
    <source>
        <dbReference type="EMBL" id="MDF0603582.1"/>
    </source>
</evidence>
<protein>
    <submittedName>
        <fullName evidence="4">Zinc-ribbon domain-containing protein</fullName>
    </submittedName>
</protein>
<dbReference type="AlphaFoldDB" id="A0AAE3NWU0"/>
<dbReference type="Proteomes" id="UP001220964">
    <property type="component" value="Unassembled WGS sequence"/>
</dbReference>
<gene>
    <name evidence="4" type="ORF">P1J78_22895</name>
</gene>
<accession>A0AAE3NWU0</accession>
<dbReference type="Pfam" id="PF13717">
    <property type="entry name" value="Zn_ribbon_4"/>
    <property type="match status" value="1"/>
</dbReference>
<feature type="transmembrane region" description="Helical" evidence="2">
    <location>
        <begin position="195"/>
        <end position="214"/>
    </location>
</feature>
<dbReference type="RefSeq" id="WP_275569699.1">
    <property type="nucleotide sequence ID" value="NZ_JARGYC010000106.1"/>
</dbReference>
<keyword evidence="2" id="KW-0812">Transmembrane</keyword>
<evidence type="ECO:0000259" key="3">
    <source>
        <dbReference type="Pfam" id="PF13717"/>
    </source>
</evidence>
<reference evidence="4" key="1">
    <citation type="submission" date="2023-03" db="EMBL/GenBank/DDBJ databases">
        <title>Multiphase analysis and comparison of six strains from genera Psychromarinibacter, Lutimaribacter, and Maritimibacter, including a novel species: Psychromarinibacter sediminicola sp. nov.</title>
        <authorList>
            <person name="Wang Y.-H."/>
            <person name="Ye M.-Q."/>
            <person name="Du Z.-J."/>
        </authorList>
    </citation>
    <scope>NUCLEOTIDE SEQUENCE</scope>
    <source>
        <strain evidence="4">C21-152</strain>
    </source>
</reference>
<dbReference type="EMBL" id="JARGYC010000106">
    <property type="protein sequence ID" value="MDF0603582.1"/>
    <property type="molecule type" value="Genomic_DNA"/>
</dbReference>
<proteinExistence type="predicted"/>
<dbReference type="InterPro" id="IPR011723">
    <property type="entry name" value="Znf/thioredoxin_put"/>
</dbReference>
<keyword evidence="5" id="KW-1185">Reference proteome</keyword>
<keyword evidence="2" id="KW-1133">Transmembrane helix</keyword>
<feature type="domain" description="Zinc finger/thioredoxin putative" evidence="3">
    <location>
        <begin position="1"/>
        <end position="35"/>
    </location>
</feature>
<evidence type="ECO:0000256" key="2">
    <source>
        <dbReference type="SAM" id="Phobius"/>
    </source>
</evidence>
<keyword evidence="2" id="KW-0472">Membrane</keyword>
<dbReference type="NCBIfam" id="TIGR02098">
    <property type="entry name" value="MJ0042_CXXC"/>
    <property type="match status" value="1"/>
</dbReference>
<evidence type="ECO:0000313" key="5">
    <source>
        <dbReference type="Proteomes" id="UP001220964"/>
    </source>
</evidence>
<organism evidence="4 5">
    <name type="scientific">Psychromarinibacter sediminicola</name>
    <dbReference type="NCBI Taxonomy" id="3033385"/>
    <lineage>
        <taxon>Bacteria</taxon>
        <taxon>Pseudomonadati</taxon>
        <taxon>Pseudomonadota</taxon>
        <taxon>Alphaproteobacteria</taxon>
        <taxon>Rhodobacterales</taxon>
        <taxon>Paracoccaceae</taxon>
        <taxon>Psychromarinibacter</taxon>
    </lineage>
</organism>
<evidence type="ECO:0000256" key="1">
    <source>
        <dbReference type="SAM" id="MobiDB-lite"/>
    </source>
</evidence>
<comment type="caution">
    <text evidence="4">The sequence shown here is derived from an EMBL/GenBank/DDBJ whole genome shotgun (WGS) entry which is preliminary data.</text>
</comment>
<feature type="region of interest" description="Disordered" evidence="1">
    <location>
        <begin position="41"/>
        <end position="132"/>
    </location>
</feature>